<feature type="transmembrane region" description="Helical" evidence="6">
    <location>
        <begin position="37"/>
        <end position="57"/>
    </location>
</feature>
<dbReference type="EMBL" id="AE001437">
    <property type="protein sequence ID" value="AAK80815.1"/>
    <property type="molecule type" value="Genomic_DNA"/>
</dbReference>
<evidence type="ECO:0000313" key="8">
    <source>
        <dbReference type="Proteomes" id="UP000000814"/>
    </source>
</evidence>
<dbReference type="GeneID" id="44999360"/>
<dbReference type="AlphaFoldDB" id="Q7D458"/>
<comment type="subcellular location">
    <subcellularLocation>
        <location evidence="1">Cell membrane</location>
        <topology evidence="1">Multi-pass membrane protein</topology>
    </subcellularLocation>
</comment>
<protein>
    <submittedName>
        <fullName evidence="7">Predicted membrane protein in FoF1-type ATP synthase operon</fullName>
    </submittedName>
</protein>
<organism evidence="7 8">
    <name type="scientific">Clostridium acetobutylicum (strain ATCC 824 / DSM 792 / JCM 1419 / IAM 19013 / LMG 5710 / NBRC 13948 / NRRL B-527 / VKM B-1787 / 2291 / W)</name>
    <dbReference type="NCBI Taxonomy" id="272562"/>
    <lineage>
        <taxon>Bacteria</taxon>
        <taxon>Bacillati</taxon>
        <taxon>Bacillota</taxon>
        <taxon>Clostridia</taxon>
        <taxon>Eubacteriales</taxon>
        <taxon>Clostridiaceae</taxon>
        <taxon>Clostridium</taxon>
    </lineage>
</organism>
<dbReference type="OrthoDB" id="1938348at2"/>
<evidence type="ECO:0000256" key="2">
    <source>
        <dbReference type="ARBA" id="ARBA00022475"/>
    </source>
</evidence>
<keyword evidence="8" id="KW-1185">Reference proteome</keyword>
<evidence type="ECO:0000256" key="4">
    <source>
        <dbReference type="ARBA" id="ARBA00022989"/>
    </source>
</evidence>
<keyword evidence="5 6" id="KW-0472">Membrane</keyword>
<dbReference type="HOGENOM" id="CLU_2033951_0_0_9"/>
<accession>Q7D458</accession>
<evidence type="ECO:0000256" key="1">
    <source>
        <dbReference type="ARBA" id="ARBA00004651"/>
    </source>
</evidence>
<dbReference type="Pfam" id="PF03899">
    <property type="entry name" value="ATP-synt_I"/>
    <property type="match status" value="1"/>
</dbReference>
<dbReference type="InterPro" id="IPR005598">
    <property type="entry name" value="ATP_synth_I"/>
</dbReference>
<sequence length="121" mass="13754">MNLNIKRMLKVVTLYDAIIAAIVSVILLFAANYKISLIVIIGIFSAIFNFYLSNLTADFVFVKKMGNTSLIFLSSIFRVILVFFIGIILYKIYKYYLIAYLGGYSAHFIALIIYGSLVNKR</sequence>
<evidence type="ECO:0000256" key="3">
    <source>
        <dbReference type="ARBA" id="ARBA00022692"/>
    </source>
</evidence>
<keyword evidence="2" id="KW-1003">Cell membrane</keyword>
<proteinExistence type="predicted"/>
<dbReference type="RefSeq" id="WP_010966156.1">
    <property type="nucleotide sequence ID" value="NC_003030.1"/>
</dbReference>
<gene>
    <name evidence="7" type="ordered locus">CA_C2872</name>
</gene>
<feature type="transmembrane region" description="Helical" evidence="6">
    <location>
        <begin position="12"/>
        <end position="31"/>
    </location>
</feature>
<keyword evidence="4 6" id="KW-1133">Transmembrane helix</keyword>
<feature type="transmembrane region" description="Helical" evidence="6">
    <location>
        <begin position="96"/>
        <end position="117"/>
    </location>
</feature>
<dbReference type="STRING" id="272562.CA_C2872"/>
<dbReference type="GO" id="GO:0005886">
    <property type="term" value="C:plasma membrane"/>
    <property type="evidence" value="ECO:0007669"/>
    <property type="project" value="UniProtKB-SubCell"/>
</dbReference>
<keyword evidence="3 6" id="KW-0812">Transmembrane</keyword>
<dbReference type="PIR" id="D97253">
    <property type="entry name" value="D97253"/>
</dbReference>
<name>Q7D458_CLOAB</name>
<feature type="transmembrane region" description="Helical" evidence="6">
    <location>
        <begin position="69"/>
        <end position="90"/>
    </location>
</feature>
<dbReference type="KEGG" id="cac:CA_C2872"/>
<dbReference type="PATRIC" id="fig|272562.8.peg.3056"/>
<dbReference type="Proteomes" id="UP000000814">
    <property type="component" value="Chromosome"/>
</dbReference>
<reference evidence="7 8" key="1">
    <citation type="journal article" date="2001" name="J. Bacteriol.">
        <title>Genome sequence and comparative analysis of the solvent-producing bacterium Clostridium acetobutylicum.</title>
        <authorList>
            <person name="Nolling J."/>
            <person name="Breton G."/>
            <person name="Omelchenko M.V."/>
            <person name="Makarova K.S."/>
            <person name="Zeng Q."/>
            <person name="Gibson R."/>
            <person name="Lee H.M."/>
            <person name="Dubois J."/>
            <person name="Qiu D."/>
            <person name="Hitti J."/>
            <person name="Wolf Y.I."/>
            <person name="Tatusov R.L."/>
            <person name="Sabathe F."/>
            <person name="Doucette-Stamm L."/>
            <person name="Soucaille P."/>
            <person name="Daly M.J."/>
            <person name="Bennett G.N."/>
            <person name="Koonin E.V."/>
            <person name="Smith D.R."/>
        </authorList>
    </citation>
    <scope>NUCLEOTIDE SEQUENCE [LARGE SCALE GENOMIC DNA]</scope>
    <source>
        <strain evidence="8">ATCC 824 / DSM 792 / JCM 1419 / LMG 5710 / VKM B-1787</strain>
    </source>
</reference>
<evidence type="ECO:0000313" key="7">
    <source>
        <dbReference type="EMBL" id="AAK80815.1"/>
    </source>
</evidence>
<evidence type="ECO:0000256" key="6">
    <source>
        <dbReference type="SAM" id="Phobius"/>
    </source>
</evidence>
<evidence type="ECO:0000256" key="5">
    <source>
        <dbReference type="ARBA" id="ARBA00023136"/>
    </source>
</evidence>